<evidence type="ECO:0000313" key="2">
    <source>
        <dbReference type="EMBL" id="NJC55017.1"/>
    </source>
</evidence>
<keyword evidence="3" id="KW-1185">Reference proteome</keyword>
<organism evidence="2 3">
    <name type="scientific">Brevibacterium marinum</name>
    <dbReference type="NCBI Taxonomy" id="418643"/>
    <lineage>
        <taxon>Bacteria</taxon>
        <taxon>Bacillati</taxon>
        <taxon>Actinomycetota</taxon>
        <taxon>Actinomycetes</taxon>
        <taxon>Micrococcales</taxon>
        <taxon>Brevibacteriaceae</taxon>
        <taxon>Brevibacterium</taxon>
    </lineage>
</organism>
<sequence length="103" mass="11358">MAKLKKMASTLGSLKDLGSARADPVAVHRRVHTSAAVTNPDGPQSLGSQSDFSRHKEAREEVLELEKQPRRDDVRTRNPPRSWWASASATRSTIAHQTEGVWG</sequence>
<dbReference type="AlphaFoldDB" id="A0A846S2B9"/>
<reference evidence="2 3" key="1">
    <citation type="submission" date="2020-03" db="EMBL/GenBank/DDBJ databases">
        <title>Sequencing the genomes of 1000 actinobacteria strains.</title>
        <authorList>
            <person name="Klenk H.-P."/>
        </authorList>
    </citation>
    <scope>NUCLEOTIDE SEQUENCE [LARGE SCALE GENOMIC DNA]</scope>
    <source>
        <strain evidence="2 3">DSM 18964</strain>
    </source>
</reference>
<comment type="caution">
    <text evidence="2">The sequence shown here is derived from an EMBL/GenBank/DDBJ whole genome shotgun (WGS) entry which is preliminary data.</text>
</comment>
<proteinExistence type="predicted"/>
<protein>
    <submittedName>
        <fullName evidence="2">Uncharacterized protein</fullName>
    </submittedName>
</protein>
<feature type="compositionally biased region" description="Low complexity" evidence="1">
    <location>
        <begin position="79"/>
        <end position="93"/>
    </location>
</feature>
<gene>
    <name evidence="2" type="ORF">BKA07_000052</name>
</gene>
<accession>A0A846S2B9</accession>
<feature type="compositionally biased region" description="Polar residues" evidence="1">
    <location>
        <begin position="35"/>
        <end position="51"/>
    </location>
</feature>
<evidence type="ECO:0000256" key="1">
    <source>
        <dbReference type="SAM" id="MobiDB-lite"/>
    </source>
</evidence>
<feature type="region of interest" description="Disordered" evidence="1">
    <location>
        <begin position="1"/>
        <end position="103"/>
    </location>
</feature>
<name>A0A846S2B9_9MICO</name>
<evidence type="ECO:0000313" key="3">
    <source>
        <dbReference type="Proteomes" id="UP000576792"/>
    </source>
</evidence>
<dbReference type="Proteomes" id="UP000576792">
    <property type="component" value="Unassembled WGS sequence"/>
</dbReference>
<feature type="compositionally biased region" description="Basic and acidic residues" evidence="1">
    <location>
        <begin position="52"/>
        <end position="76"/>
    </location>
</feature>
<dbReference type="EMBL" id="JAATJN010000001">
    <property type="protein sequence ID" value="NJC55017.1"/>
    <property type="molecule type" value="Genomic_DNA"/>
</dbReference>